<reference evidence="5" key="1">
    <citation type="submission" date="2019-08" db="EMBL/GenBank/DDBJ databases">
        <title>Arthrobacter sp. nov., isolated from plateau pika and Tibetan wild ass.</title>
        <authorList>
            <person name="Ge Y."/>
        </authorList>
    </citation>
    <scope>NUCLEOTIDE SEQUENCE [LARGE SCALE GENOMIC DNA]</scope>
    <source>
        <strain evidence="5">HF-4214</strain>
    </source>
</reference>
<comment type="caution">
    <text evidence="4">The sequence shown here is derived from an EMBL/GenBank/DDBJ whole genome shotgun (WGS) entry which is preliminary data.</text>
</comment>
<dbReference type="Proteomes" id="UP000438093">
    <property type="component" value="Unassembled WGS sequence"/>
</dbReference>
<dbReference type="GO" id="GO:0008168">
    <property type="term" value="F:methyltransferase activity"/>
    <property type="evidence" value="ECO:0007669"/>
    <property type="project" value="UniProtKB-KW"/>
</dbReference>
<keyword evidence="5" id="KW-1185">Reference proteome</keyword>
<feature type="domain" description="Methyltransferase" evidence="3">
    <location>
        <begin position="44"/>
        <end position="132"/>
    </location>
</feature>
<protein>
    <submittedName>
        <fullName evidence="4">Methyltransferase domain-containing protein</fullName>
    </submittedName>
</protein>
<dbReference type="Gene3D" id="3.40.50.150">
    <property type="entry name" value="Vaccinia Virus protein VP39"/>
    <property type="match status" value="1"/>
</dbReference>
<accession>A0A6N7RJJ2</accession>
<dbReference type="InterPro" id="IPR029063">
    <property type="entry name" value="SAM-dependent_MTases_sf"/>
</dbReference>
<dbReference type="GO" id="GO:0032259">
    <property type="term" value="P:methylation"/>
    <property type="evidence" value="ECO:0007669"/>
    <property type="project" value="UniProtKB-KW"/>
</dbReference>
<keyword evidence="2 4" id="KW-0808">Transferase</keyword>
<dbReference type="SUPFAM" id="SSF53335">
    <property type="entry name" value="S-adenosyl-L-methionine-dependent methyltransferases"/>
    <property type="match status" value="1"/>
</dbReference>
<evidence type="ECO:0000256" key="2">
    <source>
        <dbReference type="ARBA" id="ARBA00022679"/>
    </source>
</evidence>
<proteinExistence type="predicted"/>
<name>A0A6N7RJJ2_9ACTN</name>
<dbReference type="PANTHER" id="PTHR43861">
    <property type="entry name" value="TRANS-ACONITATE 2-METHYLTRANSFERASE-RELATED"/>
    <property type="match status" value="1"/>
</dbReference>
<dbReference type="RefSeq" id="WP_154332004.1">
    <property type="nucleotide sequence ID" value="NZ_VTFY01000001.1"/>
</dbReference>
<evidence type="ECO:0000256" key="1">
    <source>
        <dbReference type="ARBA" id="ARBA00022603"/>
    </source>
</evidence>
<evidence type="ECO:0000313" key="5">
    <source>
        <dbReference type="Proteomes" id="UP000438093"/>
    </source>
</evidence>
<dbReference type="InterPro" id="IPR041698">
    <property type="entry name" value="Methyltransf_25"/>
</dbReference>
<dbReference type="AlphaFoldDB" id="A0A6N7RJJ2"/>
<keyword evidence="1 4" id="KW-0489">Methyltransferase</keyword>
<dbReference type="PANTHER" id="PTHR43861:SF1">
    <property type="entry name" value="TRANS-ACONITATE 2-METHYLTRANSFERASE"/>
    <property type="match status" value="1"/>
</dbReference>
<evidence type="ECO:0000313" key="4">
    <source>
        <dbReference type="EMBL" id="MRX81097.1"/>
    </source>
</evidence>
<organism evidence="4 5">
    <name type="scientific">Eggerthella guodeyinii</name>
    <dbReference type="NCBI Taxonomy" id="2690837"/>
    <lineage>
        <taxon>Bacteria</taxon>
        <taxon>Bacillati</taxon>
        <taxon>Actinomycetota</taxon>
        <taxon>Coriobacteriia</taxon>
        <taxon>Eggerthellales</taxon>
        <taxon>Eggerthellaceae</taxon>
        <taxon>Eggerthella</taxon>
    </lineage>
</organism>
<dbReference type="Pfam" id="PF13649">
    <property type="entry name" value="Methyltransf_25"/>
    <property type="match status" value="1"/>
</dbReference>
<dbReference type="CDD" id="cd02440">
    <property type="entry name" value="AdoMet_MTases"/>
    <property type="match status" value="1"/>
</dbReference>
<gene>
    <name evidence="4" type="ORF">GJG86_01080</name>
</gene>
<sequence>MNPTEKTVNYYDDNADSFLADTANVEFGEFQRAFANMLPKGGRILDLGCGSGRDSLAFLKEGFCVDAVDGSIQMAQAARKTTGLPVAHALFADYEPQNTYDGIWACSSLLHVAKDELPALITKYTVALKPGGAFYLSFKLGTHEGMRNGRWFTDMTEDSIRSVMADIDDLSVRSISTTSDVRPGRGTEQWLNIWCVKEKAR</sequence>
<dbReference type="EMBL" id="VTFY01000001">
    <property type="protein sequence ID" value="MRX81097.1"/>
    <property type="molecule type" value="Genomic_DNA"/>
</dbReference>
<evidence type="ECO:0000259" key="3">
    <source>
        <dbReference type="Pfam" id="PF13649"/>
    </source>
</evidence>